<dbReference type="SUPFAM" id="SSF56176">
    <property type="entry name" value="FAD-binding/transporter-associated domain-like"/>
    <property type="match status" value="1"/>
</dbReference>
<dbReference type="GO" id="GO:0008720">
    <property type="term" value="F:D-lactate dehydrogenase (NAD+) activity"/>
    <property type="evidence" value="ECO:0007669"/>
    <property type="project" value="TreeGrafter"/>
</dbReference>
<dbReference type="PANTHER" id="PTHR11748:SF111">
    <property type="entry name" value="D-LACTATE DEHYDROGENASE, MITOCHONDRIAL-RELATED"/>
    <property type="match status" value="1"/>
</dbReference>
<name>A0A4S4L0B3_9AGAM</name>
<dbReference type="InterPro" id="IPR006094">
    <property type="entry name" value="Oxid_FAD_bind_N"/>
</dbReference>
<sequence length="220" mass="23633">MFRLGAHPIFICRTSRTGSAARRRLFAVSSSPTPPPLGRAVWIGAAALVASGASGFALSQYFSAPGNIRVPLTWSNKSQYGSEADFARALDALRAALPEEGLVSTDEGERLAYATVAQLLILEFCCDEVIPHRAIVHVRSTDDVVTVVNISRQFRIPLVPYTGGTSLERGIEGSWKLDCGAICVDLSGMDEILEINEANADAVVQAGVSWNVLNDTLKEK</sequence>
<accession>A0A4S4L0B3</accession>
<evidence type="ECO:0000256" key="1">
    <source>
        <dbReference type="ARBA" id="ARBA00008000"/>
    </source>
</evidence>
<dbReference type="OrthoDB" id="7786253at2759"/>
<evidence type="ECO:0000259" key="2">
    <source>
        <dbReference type="PROSITE" id="PS51387"/>
    </source>
</evidence>
<dbReference type="InterPro" id="IPR036318">
    <property type="entry name" value="FAD-bd_PCMH-like_sf"/>
</dbReference>
<dbReference type="AlphaFoldDB" id="A0A4S4L0B3"/>
<dbReference type="GO" id="GO:0071949">
    <property type="term" value="F:FAD binding"/>
    <property type="evidence" value="ECO:0007669"/>
    <property type="project" value="InterPro"/>
</dbReference>
<dbReference type="InterPro" id="IPR016169">
    <property type="entry name" value="FAD-bd_PCMH_sub2"/>
</dbReference>
<dbReference type="Gene3D" id="3.30.465.10">
    <property type="match status" value="1"/>
</dbReference>
<protein>
    <recommendedName>
        <fullName evidence="2">FAD-binding PCMH-type domain-containing protein</fullName>
    </recommendedName>
</protein>
<dbReference type="EMBL" id="SGPL01001209">
    <property type="protein sequence ID" value="THH04151.1"/>
    <property type="molecule type" value="Genomic_DNA"/>
</dbReference>
<dbReference type="GO" id="GO:1903457">
    <property type="term" value="P:lactate catabolic process"/>
    <property type="evidence" value="ECO:0007669"/>
    <property type="project" value="TreeGrafter"/>
</dbReference>
<reference evidence="3 4" key="1">
    <citation type="submission" date="2019-02" db="EMBL/GenBank/DDBJ databases">
        <title>Genome sequencing of the rare red list fungi Bondarzewia mesenterica.</title>
        <authorList>
            <person name="Buettner E."/>
            <person name="Kellner H."/>
        </authorList>
    </citation>
    <scope>NUCLEOTIDE SEQUENCE [LARGE SCALE GENOMIC DNA]</scope>
    <source>
        <strain evidence="3 4">DSM 108281</strain>
    </source>
</reference>
<comment type="similarity">
    <text evidence="1">Belongs to the FAD-binding oxidoreductase/transferase type 4 family.</text>
</comment>
<dbReference type="Proteomes" id="UP000310158">
    <property type="component" value="Unassembled WGS sequence"/>
</dbReference>
<dbReference type="GO" id="GO:0005739">
    <property type="term" value="C:mitochondrion"/>
    <property type="evidence" value="ECO:0007669"/>
    <property type="project" value="TreeGrafter"/>
</dbReference>
<organism evidence="3 4">
    <name type="scientific">Bondarzewia mesenterica</name>
    <dbReference type="NCBI Taxonomy" id="1095465"/>
    <lineage>
        <taxon>Eukaryota</taxon>
        <taxon>Fungi</taxon>
        <taxon>Dikarya</taxon>
        <taxon>Basidiomycota</taxon>
        <taxon>Agaricomycotina</taxon>
        <taxon>Agaricomycetes</taxon>
        <taxon>Russulales</taxon>
        <taxon>Bondarzewiaceae</taxon>
        <taxon>Bondarzewia</taxon>
    </lineage>
</organism>
<dbReference type="InterPro" id="IPR016166">
    <property type="entry name" value="FAD-bd_PCMH"/>
</dbReference>
<dbReference type="GO" id="GO:0004458">
    <property type="term" value="F:D-lactate dehydrogenase (cytochrome) activity"/>
    <property type="evidence" value="ECO:0007669"/>
    <property type="project" value="TreeGrafter"/>
</dbReference>
<feature type="domain" description="FAD-binding PCMH-type" evidence="2">
    <location>
        <begin position="128"/>
        <end position="220"/>
    </location>
</feature>
<proteinExistence type="inferred from homology"/>
<comment type="caution">
    <text evidence="3">The sequence shown here is derived from an EMBL/GenBank/DDBJ whole genome shotgun (WGS) entry which is preliminary data.</text>
</comment>
<evidence type="ECO:0000313" key="4">
    <source>
        <dbReference type="Proteomes" id="UP000310158"/>
    </source>
</evidence>
<keyword evidence="4" id="KW-1185">Reference proteome</keyword>
<dbReference type="PROSITE" id="PS51387">
    <property type="entry name" value="FAD_PCMH"/>
    <property type="match status" value="1"/>
</dbReference>
<evidence type="ECO:0000313" key="3">
    <source>
        <dbReference type="EMBL" id="THH04151.1"/>
    </source>
</evidence>
<feature type="non-terminal residue" evidence="3">
    <location>
        <position position="220"/>
    </location>
</feature>
<gene>
    <name evidence="3" type="ORF">EW146_g10248</name>
</gene>
<dbReference type="PANTHER" id="PTHR11748">
    <property type="entry name" value="D-LACTATE DEHYDROGENASE"/>
    <property type="match status" value="1"/>
</dbReference>
<dbReference type="Pfam" id="PF01565">
    <property type="entry name" value="FAD_binding_4"/>
    <property type="match status" value="1"/>
</dbReference>